<dbReference type="Proteomes" id="UP000199337">
    <property type="component" value="Unassembled WGS sequence"/>
</dbReference>
<evidence type="ECO:0000313" key="6">
    <source>
        <dbReference type="Proteomes" id="UP000199337"/>
    </source>
</evidence>
<dbReference type="SUPFAM" id="SSF46689">
    <property type="entry name" value="Homeodomain-like"/>
    <property type="match status" value="1"/>
</dbReference>
<gene>
    <name evidence="5" type="ORF">SAMN05660649_02849</name>
</gene>
<evidence type="ECO:0000256" key="2">
    <source>
        <dbReference type="PROSITE-ProRule" id="PRU00335"/>
    </source>
</evidence>
<dbReference type="PANTHER" id="PTHR43479:SF11">
    <property type="entry name" value="ACREF_ENVCD OPERON REPRESSOR-RELATED"/>
    <property type="match status" value="1"/>
</dbReference>
<evidence type="ECO:0000313" key="5">
    <source>
        <dbReference type="EMBL" id="SFG83187.1"/>
    </source>
</evidence>
<dbReference type="PRINTS" id="PR00455">
    <property type="entry name" value="HTHTETR"/>
</dbReference>
<dbReference type="AlphaFoldDB" id="A0A1I2V4Q7"/>
<dbReference type="Pfam" id="PF00440">
    <property type="entry name" value="TetR_N"/>
    <property type="match status" value="1"/>
</dbReference>
<keyword evidence="6" id="KW-1185">Reference proteome</keyword>
<dbReference type="InterPro" id="IPR009057">
    <property type="entry name" value="Homeodomain-like_sf"/>
</dbReference>
<organism evidence="5 6">
    <name type="scientific">Desulfotruncus arcticus DSM 17038</name>
    <dbReference type="NCBI Taxonomy" id="1121424"/>
    <lineage>
        <taxon>Bacteria</taxon>
        <taxon>Bacillati</taxon>
        <taxon>Bacillota</taxon>
        <taxon>Clostridia</taxon>
        <taxon>Eubacteriales</taxon>
        <taxon>Desulfallaceae</taxon>
        <taxon>Desulfotruncus</taxon>
    </lineage>
</organism>
<keyword evidence="3" id="KW-0175">Coiled coil</keyword>
<dbReference type="STRING" id="341036.SAMN05660649_02849"/>
<feature type="domain" description="HTH tetR-type" evidence="4">
    <location>
        <begin position="20"/>
        <end position="80"/>
    </location>
</feature>
<feature type="DNA-binding region" description="H-T-H motif" evidence="2">
    <location>
        <begin position="43"/>
        <end position="62"/>
    </location>
</feature>
<dbReference type="EMBL" id="FOOX01000010">
    <property type="protein sequence ID" value="SFG83187.1"/>
    <property type="molecule type" value="Genomic_DNA"/>
</dbReference>
<name>A0A1I2V4Q7_9FIRM</name>
<dbReference type="PROSITE" id="PS50977">
    <property type="entry name" value="HTH_TETR_2"/>
    <property type="match status" value="1"/>
</dbReference>
<accession>A0A1I2V4Q7</accession>
<dbReference type="OrthoDB" id="113732at2"/>
<dbReference type="Gene3D" id="1.10.357.10">
    <property type="entry name" value="Tetracycline Repressor, domain 2"/>
    <property type="match status" value="1"/>
</dbReference>
<keyword evidence="1 2" id="KW-0238">DNA-binding</keyword>
<feature type="coiled-coil region" evidence="3">
    <location>
        <begin position="70"/>
        <end position="97"/>
    </location>
</feature>
<sequence>MHHKPDHKSTLIKLKENEREVRRNLIIDASVSLFARKPFNQVGMRDIAAEAGISPASIYRYFADRDELFVEALYREAKVIGKNLEKLLEENKNASMEKLACDFVEYLLDHDTFFQMMSHFMIDGGINETSLARFNEIERYLLNIFDESFAKIGVKENVRLVSHAFFASLNGILITFRNYPGRDKKEIRKHMLRLASITAGVFEKGAAGL</sequence>
<evidence type="ECO:0000259" key="4">
    <source>
        <dbReference type="PROSITE" id="PS50977"/>
    </source>
</evidence>
<evidence type="ECO:0000256" key="3">
    <source>
        <dbReference type="SAM" id="Coils"/>
    </source>
</evidence>
<protein>
    <submittedName>
        <fullName evidence="5">Transcriptional regulator, TetR family</fullName>
    </submittedName>
</protein>
<proteinExistence type="predicted"/>
<dbReference type="PANTHER" id="PTHR43479">
    <property type="entry name" value="ACREF/ENVCD OPERON REPRESSOR-RELATED"/>
    <property type="match status" value="1"/>
</dbReference>
<reference evidence="6" key="1">
    <citation type="submission" date="2016-10" db="EMBL/GenBank/DDBJ databases">
        <authorList>
            <person name="Varghese N."/>
            <person name="Submissions S."/>
        </authorList>
    </citation>
    <scope>NUCLEOTIDE SEQUENCE [LARGE SCALE GENOMIC DNA]</scope>
    <source>
        <strain evidence="6">DSM 17038</strain>
    </source>
</reference>
<dbReference type="RefSeq" id="WP_092472052.1">
    <property type="nucleotide sequence ID" value="NZ_FOOX01000010.1"/>
</dbReference>
<dbReference type="InterPro" id="IPR001647">
    <property type="entry name" value="HTH_TetR"/>
</dbReference>
<dbReference type="GO" id="GO:0003677">
    <property type="term" value="F:DNA binding"/>
    <property type="evidence" value="ECO:0007669"/>
    <property type="project" value="UniProtKB-UniRule"/>
</dbReference>
<dbReference type="InterPro" id="IPR050624">
    <property type="entry name" value="HTH-type_Tx_Regulator"/>
</dbReference>
<evidence type="ECO:0000256" key="1">
    <source>
        <dbReference type="ARBA" id="ARBA00023125"/>
    </source>
</evidence>